<sequence>MLFIGYLTASHMRLAGRHESLVILLSLLCTCTYGLQVDFSQLKQLRRPYIIDKRDGTTCTGNLCFSSAIFIVVNLNSDNSKTMALIMGSGNRK</sequence>
<dbReference type="EMBL" id="JBJQND010000006">
    <property type="protein sequence ID" value="KAL3875256.1"/>
    <property type="molecule type" value="Genomic_DNA"/>
</dbReference>
<comment type="caution">
    <text evidence="1">The sequence shown here is derived from an EMBL/GenBank/DDBJ whole genome shotgun (WGS) entry which is preliminary data.</text>
</comment>
<organism evidence="1 2">
    <name type="scientific">Sinanodonta woodiana</name>
    <name type="common">Chinese pond mussel</name>
    <name type="synonym">Anodonta woodiana</name>
    <dbReference type="NCBI Taxonomy" id="1069815"/>
    <lineage>
        <taxon>Eukaryota</taxon>
        <taxon>Metazoa</taxon>
        <taxon>Spiralia</taxon>
        <taxon>Lophotrochozoa</taxon>
        <taxon>Mollusca</taxon>
        <taxon>Bivalvia</taxon>
        <taxon>Autobranchia</taxon>
        <taxon>Heteroconchia</taxon>
        <taxon>Palaeoheterodonta</taxon>
        <taxon>Unionida</taxon>
        <taxon>Unionoidea</taxon>
        <taxon>Unionidae</taxon>
        <taxon>Unioninae</taxon>
        <taxon>Sinanodonta</taxon>
    </lineage>
</organism>
<name>A0ABD3WMP2_SINWO</name>
<evidence type="ECO:0000313" key="2">
    <source>
        <dbReference type="Proteomes" id="UP001634394"/>
    </source>
</evidence>
<evidence type="ECO:0000313" key="1">
    <source>
        <dbReference type="EMBL" id="KAL3875256.1"/>
    </source>
</evidence>
<gene>
    <name evidence="1" type="ORF">ACJMK2_038180</name>
</gene>
<reference evidence="1 2" key="1">
    <citation type="submission" date="2024-11" db="EMBL/GenBank/DDBJ databases">
        <title>Chromosome-level genome assembly of the freshwater bivalve Anodonta woodiana.</title>
        <authorList>
            <person name="Chen X."/>
        </authorList>
    </citation>
    <scope>NUCLEOTIDE SEQUENCE [LARGE SCALE GENOMIC DNA]</scope>
    <source>
        <strain evidence="1">MN2024</strain>
        <tissue evidence="1">Gills</tissue>
    </source>
</reference>
<proteinExistence type="predicted"/>
<protein>
    <recommendedName>
        <fullName evidence="3">Secreted protein</fullName>
    </recommendedName>
</protein>
<dbReference type="Proteomes" id="UP001634394">
    <property type="component" value="Unassembled WGS sequence"/>
</dbReference>
<evidence type="ECO:0008006" key="3">
    <source>
        <dbReference type="Google" id="ProtNLM"/>
    </source>
</evidence>
<accession>A0ABD3WMP2</accession>
<keyword evidence="2" id="KW-1185">Reference proteome</keyword>
<dbReference type="AlphaFoldDB" id="A0ABD3WMP2"/>